<dbReference type="GO" id="GO:0016787">
    <property type="term" value="F:hydrolase activity"/>
    <property type="evidence" value="ECO:0007669"/>
    <property type="project" value="UniProtKB-KW"/>
</dbReference>
<dbReference type="EMBL" id="JAUJYO010000004">
    <property type="protein sequence ID" value="KAK1318096.1"/>
    <property type="molecule type" value="Genomic_DNA"/>
</dbReference>
<dbReference type="GO" id="GO:0005524">
    <property type="term" value="F:ATP binding"/>
    <property type="evidence" value="ECO:0007669"/>
    <property type="project" value="UniProtKB-KW"/>
</dbReference>
<dbReference type="GO" id="GO:0000724">
    <property type="term" value="P:double-strand break repair via homologous recombination"/>
    <property type="evidence" value="ECO:0007669"/>
    <property type="project" value="TreeGrafter"/>
</dbReference>
<keyword evidence="6" id="KW-0067">ATP-binding</keyword>
<keyword evidence="9" id="KW-0539">Nucleus</keyword>
<evidence type="ECO:0000256" key="11">
    <source>
        <dbReference type="ARBA" id="ARBA00034808"/>
    </source>
</evidence>
<dbReference type="PANTHER" id="PTHR13710">
    <property type="entry name" value="DNA HELICASE RECQ FAMILY MEMBER"/>
    <property type="match status" value="1"/>
</dbReference>
<evidence type="ECO:0000256" key="9">
    <source>
        <dbReference type="ARBA" id="ARBA00023242"/>
    </source>
</evidence>
<dbReference type="EC" id="5.6.2.4" evidence="11"/>
<dbReference type="GO" id="GO:0005737">
    <property type="term" value="C:cytoplasm"/>
    <property type="evidence" value="ECO:0007669"/>
    <property type="project" value="TreeGrafter"/>
</dbReference>
<feature type="domain" description="Helicase C-terminal" evidence="14">
    <location>
        <begin position="141"/>
        <end position="303"/>
    </location>
</feature>
<dbReference type="InterPro" id="IPR001650">
    <property type="entry name" value="Helicase_C-like"/>
</dbReference>
<evidence type="ECO:0000256" key="4">
    <source>
        <dbReference type="ARBA" id="ARBA00022801"/>
    </source>
</evidence>
<evidence type="ECO:0000259" key="14">
    <source>
        <dbReference type="PROSITE" id="PS51194"/>
    </source>
</evidence>
<dbReference type="PROSITE" id="PS51192">
    <property type="entry name" value="HELICASE_ATP_BIND_1"/>
    <property type="match status" value="1"/>
</dbReference>
<comment type="subcellular location">
    <subcellularLocation>
        <location evidence="1">Nucleus</location>
    </subcellularLocation>
</comment>
<evidence type="ECO:0000256" key="1">
    <source>
        <dbReference type="ARBA" id="ARBA00004123"/>
    </source>
</evidence>
<dbReference type="Pfam" id="PF00270">
    <property type="entry name" value="DEAD"/>
    <property type="match status" value="1"/>
</dbReference>
<organism evidence="15 16">
    <name type="scientific">Acorus calamus</name>
    <name type="common">Sweet flag</name>
    <dbReference type="NCBI Taxonomy" id="4465"/>
    <lineage>
        <taxon>Eukaryota</taxon>
        <taxon>Viridiplantae</taxon>
        <taxon>Streptophyta</taxon>
        <taxon>Embryophyta</taxon>
        <taxon>Tracheophyta</taxon>
        <taxon>Spermatophyta</taxon>
        <taxon>Magnoliopsida</taxon>
        <taxon>Liliopsida</taxon>
        <taxon>Acoraceae</taxon>
        <taxon>Acorus</taxon>
    </lineage>
</organism>
<dbReference type="InterPro" id="IPR027417">
    <property type="entry name" value="P-loop_NTPase"/>
</dbReference>
<evidence type="ECO:0000256" key="6">
    <source>
        <dbReference type="ARBA" id="ARBA00022840"/>
    </source>
</evidence>
<comment type="catalytic activity">
    <reaction evidence="10">
        <text>Couples ATP hydrolysis with the unwinding of duplex DNA by translocating in the 3'-5' direction.</text>
        <dbReference type="EC" id="5.6.2.4"/>
    </reaction>
</comment>
<dbReference type="InterPro" id="IPR002464">
    <property type="entry name" value="DNA/RNA_helicase_DEAH_CS"/>
</dbReference>
<dbReference type="SUPFAM" id="SSF52540">
    <property type="entry name" value="P-loop containing nucleoside triphosphate hydrolases"/>
    <property type="match status" value="1"/>
</dbReference>
<dbReference type="PANTHER" id="PTHR13710:SF108">
    <property type="entry name" value="ATP-DEPENDENT DNA HELICASE Q4"/>
    <property type="match status" value="1"/>
</dbReference>
<accession>A0AAV9EWH4</accession>
<keyword evidence="16" id="KW-1185">Reference proteome</keyword>
<dbReference type="PROSITE" id="PS00690">
    <property type="entry name" value="DEAH_ATP_HELICASE"/>
    <property type="match status" value="1"/>
</dbReference>
<reference evidence="15" key="1">
    <citation type="journal article" date="2023" name="Nat. Commun.">
        <title>Diploid and tetraploid genomes of Acorus and the evolution of monocots.</title>
        <authorList>
            <person name="Ma L."/>
            <person name="Liu K.W."/>
            <person name="Li Z."/>
            <person name="Hsiao Y.Y."/>
            <person name="Qi Y."/>
            <person name="Fu T."/>
            <person name="Tang G.D."/>
            <person name="Zhang D."/>
            <person name="Sun W.H."/>
            <person name="Liu D.K."/>
            <person name="Li Y."/>
            <person name="Chen G.Z."/>
            <person name="Liu X.D."/>
            <person name="Liao X.Y."/>
            <person name="Jiang Y.T."/>
            <person name="Yu X."/>
            <person name="Hao Y."/>
            <person name="Huang J."/>
            <person name="Zhao X.W."/>
            <person name="Ke S."/>
            <person name="Chen Y.Y."/>
            <person name="Wu W.L."/>
            <person name="Hsu J.L."/>
            <person name="Lin Y.F."/>
            <person name="Huang M.D."/>
            <person name="Li C.Y."/>
            <person name="Huang L."/>
            <person name="Wang Z.W."/>
            <person name="Zhao X."/>
            <person name="Zhong W.Y."/>
            <person name="Peng D.H."/>
            <person name="Ahmad S."/>
            <person name="Lan S."/>
            <person name="Zhang J.S."/>
            <person name="Tsai W.C."/>
            <person name="Van de Peer Y."/>
            <person name="Liu Z.J."/>
        </authorList>
    </citation>
    <scope>NUCLEOTIDE SEQUENCE</scope>
    <source>
        <strain evidence="15">CP</strain>
    </source>
</reference>
<protein>
    <recommendedName>
        <fullName evidence="11">DNA 3'-5' helicase</fullName>
        <ecNumber evidence="11">5.6.2.4</ecNumber>
    </recommendedName>
</protein>
<evidence type="ECO:0000256" key="5">
    <source>
        <dbReference type="ARBA" id="ARBA00022806"/>
    </source>
</evidence>
<dbReference type="InterPro" id="IPR011545">
    <property type="entry name" value="DEAD/DEAH_box_helicase_dom"/>
</dbReference>
<dbReference type="GO" id="GO:0003677">
    <property type="term" value="F:DNA binding"/>
    <property type="evidence" value="ECO:0007669"/>
    <property type="project" value="UniProtKB-KW"/>
</dbReference>
<proteinExistence type="inferred from homology"/>
<keyword evidence="8" id="KW-0413">Isomerase</keyword>
<dbReference type="Gene3D" id="3.40.50.300">
    <property type="entry name" value="P-loop containing nucleotide triphosphate hydrolases"/>
    <property type="match status" value="1"/>
</dbReference>
<evidence type="ECO:0000256" key="7">
    <source>
        <dbReference type="ARBA" id="ARBA00023125"/>
    </source>
</evidence>
<dbReference type="InterPro" id="IPR014001">
    <property type="entry name" value="Helicase_ATP-bd"/>
</dbReference>
<dbReference type="Proteomes" id="UP001180020">
    <property type="component" value="Unassembled WGS sequence"/>
</dbReference>
<dbReference type="AlphaFoldDB" id="A0AAV9EWH4"/>
<dbReference type="SMART" id="SM00487">
    <property type="entry name" value="DEXDc"/>
    <property type="match status" value="1"/>
</dbReference>
<keyword evidence="3" id="KW-0547">Nucleotide-binding</keyword>
<comment type="caution">
    <text evidence="15">The sequence shown here is derived from an EMBL/GenBank/DDBJ whole genome shotgun (WGS) entry which is preliminary data.</text>
</comment>
<evidence type="ECO:0000256" key="12">
    <source>
        <dbReference type="ARBA" id="ARBA00049360"/>
    </source>
</evidence>
<dbReference type="SMART" id="SM00490">
    <property type="entry name" value="HELICc"/>
    <property type="match status" value="1"/>
</dbReference>
<dbReference type="GO" id="GO:0043138">
    <property type="term" value="F:3'-5' DNA helicase activity"/>
    <property type="evidence" value="ECO:0007669"/>
    <property type="project" value="UniProtKB-EC"/>
</dbReference>
<feature type="domain" description="Helicase ATP-binding" evidence="13">
    <location>
        <begin position="18"/>
        <end position="188"/>
    </location>
</feature>
<gene>
    <name evidence="15" type="primary">RECQL5</name>
    <name evidence="15" type="ORF">QJS10_CPB04g01756</name>
</gene>
<reference evidence="15" key="2">
    <citation type="submission" date="2023-06" db="EMBL/GenBank/DDBJ databases">
        <authorList>
            <person name="Ma L."/>
            <person name="Liu K.-W."/>
            <person name="Li Z."/>
            <person name="Hsiao Y.-Y."/>
            <person name="Qi Y."/>
            <person name="Fu T."/>
            <person name="Tang G."/>
            <person name="Zhang D."/>
            <person name="Sun W.-H."/>
            <person name="Liu D.-K."/>
            <person name="Li Y."/>
            <person name="Chen G.-Z."/>
            <person name="Liu X.-D."/>
            <person name="Liao X.-Y."/>
            <person name="Jiang Y.-T."/>
            <person name="Yu X."/>
            <person name="Hao Y."/>
            <person name="Huang J."/>
            <person name="Zhao X.-W."/>
            <person name="Ke S."/>
            <person name="Chen Y.-Y."/>
            <person name="Wu W.-L."/>
            <person name="Hsu J.-L."/>
            <person name="Lin Y.-F."/>
            <person name="Huang M.-D."/>
            <person name="Li C.-Y."/>
            <person name="Huang L."/>
            <person name="Wang Z.-W."/>
            <person name="Zhao X."/>
            <person name="Zhong W.-Y."/>
            <person name="Peng D.-H."/>
            <person name="Ahmad S."/>
            <person name="Lan S."/>
            <person name="Zhang J.-S."/>
            <person name="Tsai W.-C."/>
            <person name="Van De Peer Y."/>
            <person name="Liu Z.-J."/>
        </authorList>
    </citation>
    <scope>NUCLEOTIDE SEQUENCE</scope>
    <source>
        <strain evidence="15">CP</strain>
        <tissue evidence="15">Leaves</tissue>
    </source>
</reference>
<dbReference type="FunFam" id="3.40.50.300:FF:000772">
    <property type="entry name" value="ATP-dependent DNA helicase Q4"/>
    <property type="match status" value="1"/>
</dbReference>
<evidence type="ECO:0000256" key="3">
    <source>
        <dbReference type="ARBA" id="ARBA00022741"/>
    </source>
</evidence>
<evidence type="ECO:0000313" key="15">
    <source>
        <dbReference type="EMBL" id="KAK1318096.1"/>
    </source>
</evidence>
<evidence type="ECO:0000313" key="16">
    <source>
        <dbReference type="Proteomes" id="UP001180020"/>
    </source>
</evidence>
<evidence type="ECO:0000256" key="2">
    <source>
        <dbReference type="ARBA" id="ARBA00005446"/>
    </source>
</evidence>
<name>A0AAV9EWH4_ACOCL</name>
<dbReference type="GO" id="GO:0005634">
    <property type="term" value="C:nucleus"/>
    <property type="evidence" value="ECO:0007669"/>
    <property type="project" value="UniProtKB-SubCell"/>
</dbReference>
<evidence type="ECO:0000256" key="8">
    <source>
        <dbReference type="ARBA" id="ARBA00023235"/>
    </source>
</evidence>
<keyword evidence="4" id="KW-0378">Hydrolase</keyword>
<comment type="catalytic activity">
    <reaction evidence="12">
        <text>ATP + H2O = ADP + phosphate + H(+)</text>
        <dbReference type="Rhea" id="RHEA:13065"/>
        <dbReference type="ChEBI" id="CHEBI:15377"/>
        <dbReference type="ChEBI" id="CHEBI:15378"/>
        <dbReference type="ChEBI" id="CHEBI:30616"/>
        <dbReference type="ChEBI" id="CHEBI:43474"/>
        <dbReference type="ChEBI" id="CHEBI:456216"/>
    </reaction>
</comment>
<evidence type="ECO:0000256" key="10">
    <source>
        <dbReference type="ARBA" id="ARBA00034617"/>
    </source>
</evidence>
<sequence>MKLTHGYDCFREGQLEAIRGVLLGESMMLVLPTGAGKSLCYQLTALILPGLTLVVSPLVALMVDQLRQLPPTIPGGILSSSQTSEESSETLRLLCEGHLKVLFVSPERFLNAEFLSIVRDGPLISLVVIDEAHCLSEWSHNFRPAYFRLKSSILLTELNAKCVLAMTATATSETDQISKYLCDNNITAKSYHSGIPASHRSRTQELFCSNKIRVVVATVAFGMGLDKSDVGAVIHYSLPESIEEYIQENGRAGRDGRLSHCHLLLDDNTYYKLRSLSYSDGVDEYTINKFLCQIFNNDTNALGDICSLVKESASRKFDMKEEVMFTILTQLELGETQYVRLLPQLNVTCTLHFHKTAPGLLSDKDMLVAMILKKSETKQGHYVFDIPTIANCVGVTNIDVSNQLLKLKVRKLDAMFKIASFAATECKRDNGCSDSLHTSCMNQNISDYFSGGCDVLLAKSLNKMSKSRGRYTQIDFPVVMEAATLELMNFIGKSVQV</sequence>
<dbReference type="PROSITE" id="PS51194">
    <property type="entry name" value="HELICASE_CTER"/>
    <property type="match status" value="1"/>
</dbReference>
<dbReference type="GO" id="GO:0009378">
    <property type="term" value="F:four-way junction helicase activity"/>
    <property type="evidence" value="ECO:0007669"/>
    <property type="project" value="TreeGrafter"/>
</dbReference>
<keyword evidence="7" id="KW-0238">DNA-binding</keyword>
<dbReference type="GO" id="GO:0005694">
    <property type="term" value="C:chromosome"/>
    <property type="evidence" value="ECO:0007669"/>
    <property type="project" value="TreeGrafter"/>
</dbReference>
<evidence type="ECO:0000259" key="13">
    <source>
        <dbReference type="PROSITE" id="PS51192"/>
    </source>
</evidence>
<keyword evidence="5 15" id="KW-0347">Helicase</keyword>
<comment type="similarity">
    <text evidence="2">Belongs to the helicase family. RecQ subfamily.</text>
</comment>